<dbReference type="Proteomes" id="UP000527355">
    <property type="component" value="Unassembled WGS sequence"/>
</dbReference>
<dbReference type="AlphaFoldDB" id="A0A7J7VL24"/>
<keyword evidence="7" id="KW-0812">Transmembrane</keyword>
<dbReference type="FunFam" id="2.40.10.10:FF:000060">
    <property type="entry name" value="Acrosin"/>
    <property type="match status" value="1"/>
</dbReference>
<evidence type="ECO:0000256" key="3">
    <source>
        <dbReference type="ARBA" id="ARBA00022825"/>
    </source>
</evidence>
<dbReference type="Gene3D" id="2.40.10.10">
    <property type="entry name" value="Trypsin-like serine proteases"/>
    <property type="match status" value="1"/>
</dbReference>
<protein>
    <submittedName>
        <fullName evidence="7">Transmembrane serine protease 4</fullName>
    </submittedName>
</protein>
<dbReference type="EMBL" id="JABWUV010000010">
    <property type="protein sequence ID" value="KAF6325872.1"/>
    <property type="molecule type" value="Genomic_DNA"/>
</dbReference>
<dbReference type="PANTHER" id="PTHR24252:SF17">
    <property type="entry name" value="SUPPRESSOR OF TUMORIGENICITY 14 PROTEIN HOMOLOG-RELATED"/>
    <property type="match status" value="1"/>
</dbReference>
<dbReference type="PROSITE" id="PS00134">
    <property type="entry name" value="TRYPSIN_HIS"/>
    <property type="match status" value="1"/>
</dbReference>
<keyword evidence="1 7" id="KW-0645">Protease</keyword>
<feature type="region of interest" description="Disordered" evidence="5">
    <location>
        <begin position="1"/>
        <end position="28"/>
    </location>
</feature>
<gene>
    <name evidence="7" type="ORF">mMyoMyo1_019472</name>
</gene>
<evidence type="ECO:0000256" key="4">
    <source>
        <dbReference type="ARBA" id="ARBA00023157"/>
    </source>
</evidence>
<dbReference type="SUPFAM" id="SSF50494">
    <property type="entry name" value="Trypsin-like serine proteases"/>
    <property type="match status" value="1"/>
</dbReference>
<dbReference type="InterPro" id="IPR001314">
    <property type="entry name" value="Peptidase_S1A"/>
</dbReference>
<evidence type="ECO:0000313" key="8">
    <source>
        <dbReference type="Proteomes" id="UP000527355"/>
    </source>
</evidence>
<keyword evidence="7" id="KW-0472">Membrane</keyword>
<dbReference type="PANTHER" id="PTHR24252">
    <property type="entry name" value="ACROSIN-RELATED"/>
    <property type="match status" value="1"/>
</dbReference>
<dbReference type="PRINTS" id="PR00722">
    <property type="entry name" value="CHYMOTRYPSIN"/>
</dbReference>
<dbReference type="PROSITE" id="PS50240">
    <property type="entry name" value="TRYPSIN_DOM"/>
    <property type="match status" value="1"/>
</dbReference>
<keyword evidence="8" id="KW-1185">Reference proteome</keyword>
<dbReference type="GO" id="GO:0006508">
    <property type="term" value="P:proteolysis"/>
    <property type="evidence" value="ECO:0007669"/>
    <property type="project" value="UniProtKB-KW"/>
</dbReference>
<evidence type="ECO:0000256" key="2">
    <source>
        <dbReference type="ARBA" id="ARBA00022801"/>
    </source>
</evidence>
<sequence>MREEDPLREQGLGGACGDSPKAPRVVGGQQASVESWPWQVSIQYHQQHVCGGSILDSHWVLTAAHCFRKHLDVPGWKVRVGSDRLGSFPALPVAKIFVTEHNATSPKEKDIALVRLRDPLTLSGLVRPICLPFSDEELPPATPVWVIGWGFTEQGAGRQRRTPDASLQPVARRGHRELGPRLWGPEHPGSVHQGRGLSQLDPQCPPV</sequence>
<dbReference type="SMART" id="SM00020">
    <property type="entry name" value="Tryp_SPc"/>
    <property type="match status" value="1"/>
</dbReference>
<organism evidence="7 8">
    <name type="scientific">Myotis myotis</name>
    <name type="common">Greater mouse-eared bat</name>
    <name type="synonym">Vespertilio myotis</name>
    <dbReference type="NCBI Taxonomy" id="51298"/>
    <lineage>
        <taxon>Eukaryota</taxon>
        <taxon>Metazoa</taxon>
        <taxon>Chordata</taxon>
        <taxon>Craniata</taxon>
        <taxon>Vertebrata</taxon>
        <taxon>Euteleostomi</taxon>
        <taxon>Mammalia</taxon>
        <taxon>Eutheria</taxon>
        <taxon>Laurasiatheria</taxon>
        <taxon>Chiroptera</taxon>
        <taxon>Yangochiroptera</taxon>
        <taxon>Vespertilionidae</taxon>
        <taxon>Myotis</taxon>
    </lineage>
</organism>
<feature type="region of interest" description="Disordered" evidence="5">
    <location>
        <begin position="156"/>
        <end position="207"/>
    </location>
</feature>
<evidence type="ECO:0000256" key="5">
    <source>
        <dbReference type="SAM" id="MobiDB-lite"/>
    </source>
</evidence>
<keyword evidence="4" id="KW-1015">Disulfide bond</keyword>
<evidence type="ECO:0000313" key="7">
    <source>
        <dbReference type="EMBL" id="KAF6325872.1"/>
    </source>
</evidence>
<reference evidence="7 8" key="1">
    <citation type="journal article" date="2020" name="Nature">
        <title>Six reference-quality genomes reveal evolution of bat adaptations.</title>
        <authorList>
            <person name="Jebb D."/>
            <person name="Huang Z."/>
            <person name="Pippel M."/>
            <person name="Hughes G.M."/>
            <person name="Lavrichenko K."/>
            <person name="Devanna P."/>
            <person name="Winkler S."/>
            <person name="Jermiin L.S."/>
            <person name="Skirmuntt E.C."/>
            <person name="Katzourakis A."/>
            <person name="Burkitt-Gray L."/>
            <person name="Ray D.A."/>
            <person name="Sullivan K.A.M."/>
            <person name="Roscito J.G."/>
            <person name="Kirilenko B.M."/>
            <person name="Davalos L.M."/>
            <person name="Corthals A.P."/>
            <person name="Power M.L."/>
            <person name="Jones G."/>
            <person name="Ransome R.D."/>
            <person name="Dechmann D.K.N."/>
            <person name="Locatelli A.G."/>
            <person name="Puechmaille S.J."/>
            <person name="Fedrigo O."/>
            <person name="Jarvis E.D."/>
            <person name="Hiller M."/>
            <person name="Vernes S.C."/>
            <person name="Myers E.W."/>
            <person name="Teeling E.C."/>
        </authorList>
    </citation>
    <scope>NUCLEOTIDE SEQUENCE [LARGE SCALE GENOMIC DNA]</scope>
    <source>
        <strain evidence="7">MMyoMyo1</strain>
        <tissue evidence="7">Flight muscle</tissue>
    </source>
</reference>
<name>A0A7J7VL24_MYOMY</name>
<accession>A0A7J7VL24</accession>
<dbReference type="GO" id="GO:0004252">
    <property type="term" value="F:serine-type endopeptidase activity"/>
    <property type="evidence" value="ECO:0007669"/>
    <property type="project" value="InterPro"/>
</dbReference>
<dbReference type="CDD" id="cd00190">
    <property type="entry name" value="Tryp_SPc"/>
    <property type="match status" value="1"/>
</dbReference>
<comment type="caution">
    <text evidence="7">The sequence shown here is derived from an EMBL/GenBank/DDBJ whole genome shotgun (WGS) entry which is preliminary data.</text>
</comment>
<dbReference type="VEuPathDB" id="HostDB:GeneID_118664248"/>
<keyword evidence="2" id="KW-0378">Hydrolase</keyword>
<dbReference type="InterPro" id="IPR009003">
    <property type="entry name" value="Peptidase_S1_PA"/>
</dbReference>
<evidence type="ECO:0000259" key="6">
    <source>
        <dbReference type="PROSITE" id="PS50240"/>
    </source>
</evidence>
<evidence type="ECO:0000256" key="1">
    <source>
        <dbReference type="ARBA" id="ARBA00022670"/>
    </source>
</evidence>
<dbReference type="InterPro" id="IPR043504">
    <property type="entry name" value="Peptidase_S1_PA_chymotrypsin"/>
</dbReference>
<proteinExistence type="predicted"/>
<dbReference type="InterPro" id="IPR001254">
    <property type="entry name" value="Trypsin_dom"/>
</dbReference>
<dbReference type="Pfam" id="PF00089">
    <property type="entry name" value="Trypsin"/>
    <property type="match status" value="1"/>
</dbReference>
<keyword evidence="3" id="KW-0720">Serine protease</keyword>
<feature type="domain" description="Peptidase S1" evidence="6">
    <location>
        <begin position="25"/>
        <end position="170"/>
    </location>
</feature>
<dbReference type="InterPro" id="IPR018114">
    <property type="entry name" value="TRYPSIN_HIS"/>
</dbReference>